<dbReference type="GO" id="GO:0006508">
    <property type="term" value="P:proteolysis"/>
    <property type="evidence" value="ECO:0007669"/>
    <property type="project" value="UniProtKB-KW"/>
</dbReference>
<evidence type="ECO:0000256" key="3">
    <source>
        <dbReference type="ARBA" id="ARBA00023125"/>
    </source>
</evidence>
<dbReference type="InterPro" id="IPR036875">
    <property type="entry name" value="Znf_CCHC_sf"/>
</dbReference>
<protein>
    <submittedName>
        <fullName evidence="9">Uncharacterized protein LOC130507383</fullName>
    </submittedName>
</protein>
<dbReference type="Proteomes" id="UP000504610">
    <property type="component" value="Unplaced"/>
</dbReference>
<dbReference type="PANTHER" id="PTHR35046">
    <property type="entry name" value="ZINC KNUCKLE (CCHC-TYPE) FAMILY PROTEIN"/>
    <property type="match status" value="1"/>
</dbReference>
<evidence type="ECO:0000256" key="1">
    <source>
        <dbReference type="ARBA" id="ARBA00022670"/>
    </source>
</evidence>
<reference evidence="9" key="1">
    <citation type="submission" date="2025-08" db="UniProtKB">
        <authorList>
            <consortium name="RefSeq"/>
        </authorList>
    </citation>
    <scope>IDENTIFICATION</scope>
    <source>
        <tissue evidence="9">Leaf</tissue>
    </source>
</reference>
<evidence type="ECO:0000313" key="8">
    <source>
        <dbReference type="Proteomes" id="UP000504610"/>
    </source>
</evidence>
<dbReference type="RefSeq" id="XP_056858080.1">
    <property type="nucleotide sequence ID" value="XM_057002100.1"/>
</dbReference>
<dbReference type="GeneID" id="130507383"/>
<dbReference type="Pfam" id="PF17919">
    <property type="entry name" value="RT_RNaseH_2"/>
    <property type="match status" value="1"/>
</dbReference>
<dbReference type="Gene3D" id="3.30.70.270">
    <property type="match status" value="2"/>
</dbReference>
<dbReference type="Gene3D" id="3.30.420.10">
    <property type="entry name" value="Ribonuclease H-like superfamily/Ribonuclease H"/>
    <property type="match status" value="1"/>
</dbReference>
<dbReference type="CDD" id="cd00303">
    <property type="entry name" value="retropepsin_like"/>
    <property type="match status" value="1"/>
</dbReference>
<proteinExistence type="predicted"/>
<sequence>VTMADEQGREDRGEPAAQQINLNQVQFEAMMAEITRRMQVNFDRAQQANGVLVDDNAGQERAASVAGARRACIGPIRGARFEVGGHRLYGEQAEDDEADESDDESQASQHHRHHNRRRPADNLGNLKLRIPPFHGKNDPDAYLEWEKKIELVFNCQQFTEERKVRLAAIEFSGYAISWWDQIATTRRRNGEPQIASWFEMKTVMRKRFVPNHYGRDLHQKLRRLSQGSKSVEDYHQEMETLMLKADLEEGVEATMARFQGGLDREIHDRLELQEYEDMDEMLHRAILIEQQNKRKSSTRSPYSSNSKPAYSRDERSTDKPKEEASTASTKHDDKGKGVDTPTRTRNIKCFKCHGFGHYASDCTNKKVMTILANGEVISEDEDGDQELDEDGVEYPVQGQLLVTRRLLNVQPKVKEDEQRENLFHTRCLIQDKMCSLIIDGGSCTNVASNELVEKLGLEVIKHPKPYLLQWINDEGGLKITKQVKVLLSVEKYQDEITCDVAPLEASHILLGRPWQYDKRALHDGFTNRYTFAHKEKQVTLAPMTPQEVPKIKCFSKGGGRTPRLLEYKDVFPEDNPIGLPPIKGIEHQIDFVPGATLPNRPAYRTNPVETKELQKQVNDLLEKGHIRESMSTCAVPVLLVAKKDGSWRIKTMEEHVNHLKQVLDVLRKENLYANYKKCSFGTDNLVFLGFVVTSQGIQVDEEKVKAIREWPIPKSIGEVRSFHGLAGFYRRFVRDFSTVAAPLTEIIKKSVGFTWGSDQEEAFQMLKDKLTSAPLLALPDFSKTFEIECDASGIGTGAVLMQDKKPIAYFSEKLGGATLNYPTYDKELYALVRALQVWQHYLWPKEFVIHTDHESIKHLKGQHKLNKRHARRYTLLSSMETKLLGFEHIKYCYADDPEFKDVFRESEKHASGKFYQGSSCRRTDGTLWSRQNTLHTTRALLLAEHEWIDISMDFVLGLPRTRKGRDSIFVVVDRFSKMAHFIPCHKTDDASLVADIFFREVVRLHGMPRTIVSDRDTKFLIYFWKTLWGKLGTKLLFSTTCHPQTDGQTESVNRTLSTLLCAIIKSNIRTWEDCLPHVEFAYNRAVHSATKLSPFQVVYGFNPLSPLDLFALPLKEQANIDGKQKAEFVLSLHEQVRKNIEERTKMYERQKNKGCKELVLEPGDLVWIHMRKERFPVERKSKLLPRKDGPFKVLRRINNNAYQIDLEGKYTISSTFNVSD</sequence>
<keyword evidence="2" id="KW-0378">Hydrolase</keyword>
<feature type="region of interest" description="Disordered" evidence="5">
    <location>
        <begin position="93"/>
        <end position="126"/>
    </location>
</feature>
<dbReference type="CDD" id="cd09274">
    <property type="entry name" value="RNase_HI_RT_Ty3"/>
    <property type="match status" value="1"/>
</dbReference>
<dbReference type="FunFam" id="3.30.70.270:FF:000020">
    <property type="entry name" value="Transposon Tf2-6 polyprotein-like Protein"/>
    <property type="match status" value="1"/>
</dbReference>
<evidence type="ECO:0000259" key="7">
    <source>
        <dbReference type="PROSITE" id="PS50994"/>
    </source>
</evidence>
<gene>
    <name evidence="9" type="primary">LOC130507383</name>
</gene>
<dbReference type="InterPro" id="IPR012337">
    <property type="entry name" value="RNaseH-like_sf"/>
</dbReference>
<dbReference type="SUPFAM" id="SSF56672">
    <property type="entry name" value="DNA/RNA polymerases"/>
    <property type="match status" value="1"/>
</dbReference>
<feature type="domain" description="Integrase catalytic" evidence="7">
    <location>
        <begin position="942"/>
        <end position="1102"/>
    </location>
</feature>
<dbReference type="Gene3D" id="3.10.10.10">
    <property type="entry name" value="HIV Type 1 Reverse Transcriptase, subunit A, domain 1"/>
    <property type="match status" value="1"/>
</dbReference>
<dbReference type="GO" id="GO:0003677">
    <property type="term" value="F:DNA binding"/>
    <property type="evidence" value="ECO:0007669"/>
    <property type="project" value="UniProtKB-KW"/>
</dbReference>
<dbReference type="InterPro" id="IPR036397">
    <property type="entry name" value="RNaseH_sf"/>
</dbReference>
<keyword evidence="1" id="KW-0645">Protease</keyword>
<accession>A0A9W3D2I7</accession>
<keyword evidence="8" id="KW-1185">Reference proteome</keyword>
<dbReference type="InterPro" id="IPR041577">
    <property type="entry name" value="RT_RNaseH_2"/>
</dbReference>
<feature type="compositionally biased region" description="Polar residues" evidence="5">
    <location>
        <begin position="298"/>
        <end position="308"/>
    </location>
</feature>
<dbReference type="Gene3D" id="3.10.20.370">
    <property type="match status" value="1"/>
</dbReference>
<dbReference type="InterPro" id="IPR043502">
    <property type="entry name" value="DNA/RNA_pol_sf"/>
</dbReference>
<evidence type="ECO:0000256" key="2">
    <source>
        <dbReference type="ARBA" id="ARBA00022750"/>
    </source>
</evidence>
<dbReference type="InterPro" id="IPR021109">
    <property type="entry name" value="Peptidase_aspartic_dom_sf"/>
</dbReference>
<dbReference type="InterPro" id="IPR001878">
    <property type="entry name" value="Znf_CCHC"/>
</dbReference>
<dbReference type="GO" id="GO:0008270">
    <property type="term" value="F:zinc ion binding"/>
    <property type="evidence" value="ECO:0007669"/>
    <property type="project" value="UniProtKB-KW"/>
</dbReference>
<keyword evidence="4" id="KW-0862">Zinc</keyword>
<dbReference type="SUPFAM" id="SSF53098">
    <property type="entry name" value="Ribonuclease H-like"/>
    <property type="match status" value="1"/>
</dbReference>
<evidence type="ECO:0000313" key="9">
    <source>
        <dbReference type="RefSeq" id="XP_056858080.1"/>
    </source>
</evidence>
<evidence type="ECO:0000259" key="6">
    <source>
        <dbReference type="PROSITE" id="PS50158"/>
    </source>
</evidence>
<dbReference type="InterPro" id="IPR056924">
    <property type="entry name" value="SH3_Tf2-1"/>
</dbReference>
<dbReference type="Gene3D" id="4.10.60.10">
    <property type="entry name" value="Zinc finger, CCHC-type"/>
    <property type="match status" value="1"/>
</dbReference>
<feature type="region of interest" description="Disordered" evidence="5">
    <location>
        <begin position="289"/>
        <end position="340"/>
    </location>
</feature>
<keyword evidence="3" id="KW-0238">DNA-binding</keyword>
<organism evidence="8 9">
    <name type="scientific">Raphanus sativus</name>
    <name type="common">Radish</name>
    <name type="synonym">Raphanus raphanistrum var. sativus</name>
    <dbReference type="NCBI Taxonomy" id="3726"/>
    <lineage>
        <taxon>Eukaryota</taxon>
        <taxon>Viridiplantae</taxon>
        <taxon>Streptophyta</taxon>
        <taxon>Embryophyta</taxon>
        <taxon>Tracheophyta</taxon>
        <taxon>Spermatophyta</taxon>
        <taxon>Magnoliopsida</taxon>
        <taxon>eudicotyledons</taxon>
        <taxon>Gunneridae</taxon>
        <taxon>Pentapetalae</taxon>
        <taxon>rosids</taxon>
        <taxon>malvids</taxon>
        <taxon>Brassicales</taxon>
        <taxon>Brassicaceae</taxon>
        <taxon>Brassiceae</taxon>
        <taxon>Raphanus</taxon>
    </lineage>
</organism>
<feature type="non-terminal residue" evidence="9">
    <location>
        <position position="1"/>
    </location>
</feature>
<dbReference type="AlphaFoldDB" id="A0A9W3D2I7"/>
<keyword evidence="4" id="KW-0479">Metal-binding</keyword>
<dbReference type="Pfam" id="PF24626">
    <property type="entry name" value="SH3_Tf2-1"/>
    <property type="match status" value="1"/>
</dbReference>
<dbReference type="GO" id="GO:0015074">
    <property type="term" value="P:DNA integration"/>
    <property type="evidence" value="ECO:0007669"/>
    <property type="project" value="InterPro"/>
</dbReference>
<dbReference type="InterPro" id="IPR043128">
    <property type="entry name" value="Rev_trsase/Diguanyl_cyclase"/>
</dbReference>
<dbReference type="GO" id="GO:0004190">
    <property type="term" value="F:aspartic-type endopeptidase activity"/>
    <property type="evidence" value="ECO:0007669"/>
    <property type="project" value="UniProtKB-KW"/>
</dbReference>
<feature type="compositionally biased region" description="Acidic residues" evidence="5">
    <location>
        <begin position="93"/>
        <end position="105"/>
    </location>
</feature>
<feature type="non-terminal residue" evidence="9">
    <location>
        <position position="1220"/>
    </location>
</feature>
<dbReference type="SMART" id="SM00343">
    <property type="entry name" value="ZnF_C2HC"/>
    <property type="match status" value="1"/>
</dbReference>
<feature type="compositionally biased region" description="Basic and acidic residues" evidence="5">
    <location>
        <begin position="310"/>
        <end position="337"/>
    </location>
</feature>
<dbReference type="KEGG" id="rsz:130507383"/>
<dbReference type="InterPro" id="IPR005162">
    <property type="entry name" value="Retrotrans_gag_dom"/>
</dbReference>
<dbReference type="OrthoDB" id="1106746at2759"/>
<dbReference type="SUPFAM" id="SSF57756">
    <property type="entry name" value="Retrovirus zinc finger-like domains"/>
    <property type="match status" value="1"/>
</dbReference>
<keyword evidence="4" id="KW-0863">Zinc-finger</keyword>
<dbReference type="Pfam" id="PF03732">
    <property type="entry name" value="Retrotrans_gag"/>
    <property type="match status" value="1"/>
</dbReference>
<feature type="domain" description="CCHC-type" evidence="6">
    <location>
        <begin position="348"/>
        <end position="364"/>
    </location>
</feature>
<dbReference type="PANTHER" id="PTHR35046:SF9">
    <property type="entry name" value="RNA-DIRECTED DNA POLYMERASE"/>
    <property type="match status" value="1"/>
</dbReference>
<evidence type="ECO:0000256" key="4">
    <source>
        <dbReference type="PROSITE-ProRule" id="PRU00047"/>
    </source>
</evidence>
<dbReference type="PROSITE" id="PS50994">
    <property type="entry name" value="INTEGRASE"/>
    <property type="match status" value="1"/>
</dbReference>
<name>A0A9W3D2I7_RAPSA</name>
<dbReference type="Gene3D" id="2.40.70.10">
    <property type="entry name" value="Acid Proteases"/>
    <property type="match status" value="1"/>
</dbReference>
<keyword evidence="2" id="KW-0064">Aspartyl protease</keyword>
<evidence type="ECO:0000256" key="5">
    <source>
        <dbReference type="SAM" id="MobiDB-lite"/>
    </source>
</evidence>
<dbReference type="PROSITE" id="PS50158">
    <property type="entry name" value="ZF_CCHC"/>
    <property type="match status" value="1"/>
</dbReference>
<dbReference type="InterPro" id="IPR001584">
    <property type="entry name" value="Integrase_cat-core"/>
</dbReference>